<organism evidence="2 3">
    <name type="scientific">Jiella endophytica</name>
    <dbReference type="NCBI Taxonomy" id="2558362"/>
    <lineage>
        <taxon>Bacteria</taxon>
        <taxon>Pseudomonadati</taxon>
        <taxon>Pseudomonadota</taxon>
        <taxon>Alphaproteobacteria</taxon>
        <taxon>Hyphomicrobiales</taxon>
        <taxon>Aurantimonadaceae</taxon>
        <taxon>Jiella</taxon>
    </lineage>
</organism>
<dbReference type="Pfam" id="PF01047">
    <property type="entry name" value="MarR"/>
    <property type="match status" value="1"/>
</dbReference>
<dbReference type="SMART" id="SM00347">
    <property type="entry name" value="HTH_MARR"/>
    <property type="match status" value="1"/>
</dbReference>
<gene>
    <name evidence="2" type="ORF">E3C22_12650</name>
</gene>
<dbReference type="OrthoDB" id="9814496at2"/>
<accession>A0A4Y8RJN7</accession>
<sequence length="159" mass="17695">MTTDNEERPCDVATSNGGDEPFLGYVLDEQVGFLLRKAYQRHMTIFARSMIGGLTPTQFSTLFRLFAEPGPISQNALGRLVAMDAATTKGVISRLEKQGLITTERDTEDKRRYVLQSTAKGQQLIREAIPVVKGITEATLDPLTKSEREMFLKLLAKLC</sequence>
<dbReference type="PRINTS" id="PR00598">
    <property type="entry name" value="HTHMARR"/>
</dbReference>
<keyword evidence="3" id="KW-1185">Reference proteome</keyword>
<dbReference type="InterPro" id="IPR036388">
    <property type="entry name" value="WH-like_DNA-bd_sf"/>
</dbReference>
<comment type="caution">
    <text evidence="2">The sequence shown here is derived from an EMBL/GenBank/DDBJ whole genome shotgun (WGS) entry which is preliminary data.</text>
</comment>
<dbReference type="GO" id="GO:0006950">
    <property type="term" value="P:response to stress"/>
    <property type="evidence" value="ECO:0007669"/>
    <property type="project" value="TreeGrafter"/>
</dbReference>
<dbReference type="EMBL" id="SOZD01000003">
    <property type="protein sequence ID" value="TFF23269.1"/>
    <property type="molecule type" value="Genomic_DNA"/>
</dbReference>
<dbReference type="Proteomes" id="UP000298179">
    <property type="component" value="Unassembled WGS sequence"/>
</dbReference>
<dbReference type="Gene3D" id="1.10.10.10">
    <property type="entry name" value="Winged helix-like DNA-binding domain superfamily/Winged helix DNA-binding domain"/>
    <property type="match status" value="1"/>
</dbReference>
<dbReference type="InterPro" id="IPR039422">
    <property type="entry name" value="MarR/SlyA-like"/>
</dbReference>
<dbReference type="InterPro" id="IPR036390">
    <property type="entry name" value="WH_DNA-bd_sf"/>
</dbReference>
<dbReference type="InterPro" id="IPR000835">
    <property type="entry name" value="HTH_MarR-typ"/>
</dbReference>
<dbReference type="AlphaFoldDB" id="A0A4Y8RJN7"/>
<dbReference type="GO" id="GO:0003700">
    <property type="term" value="F:DNA-binding transcription factor activity"/>
    <property type="evidence" value="ECO:0007669"/>
    <property type="project" value="InterPro"/>
</dbReference>
<protein>
    <submittedName>
        <fullName evidence="2">MarR family transcriptional regulator</fullName>
    </submittedName>
</protein>
<dbReference type="SUPFAM" id="SSF46785">
    <property type="entry name" value="Winged helix' DNA-binding domain"/>
    <property type="match status" value="1"/>
</dbReference>
<proteinExistence type="predicted"/>
<dbReference type="PANTHER" id="PTHR33164:SF95">
    <property type="entry name" value="TRANSCRIPTIONAL REGULATOR"/>
    <property type="match status" value="1"/>
</dbReference>
<evidence type="ECO:0000313" key="3">
    <source>
        <dbReference type="Proteomes" id="UP000298179"/>
    </source>
</evidence>
<feature type="domain" description="HTH marR-type" evidence="1">
    <location>
        <begin position="28"/>
        <end position="159"/>
    </location>
</feature>
<evidence type="ECO:0000313" key="2">
    <source>
        <dbReference type="EMBL" id="TFF23269.1"/>
    </source>
</evidence>
<dbReference type="PROSITE" id="PS50995">
    <property type="entry name" value="HTH_MARR_2"/>
    <property type="match status" value="1"/>
</dbReference>
<evidence type="ECO:0000259" key="1">
    <source>
        <dbReference type="PROSITE" id="PS50995"/>
    </source>
</evidence>
<dbReference type="PANTHER" id="PTHR33164">
    <property type="entry name" value="TRANSCRIPTIONAL REGULATOR, MARR FAMILY"/>
    <property type="match status" value="1"/>
</dbReference>
<name>A0A4Y8RJN7_9HYPH</name>
<reference evidence="2 3" key="1">
    <citation type="submission" date="2019-03" db="EMBL/GenBank/DDBJ databases">
        <title>Jiella endophytica sp. nov., a novel endophytic bacterium isolated from root of Ficus microcarpa Linn. f.</title>
        <authorList>
            <person name="Tuo L."/>
        </authorList>
    </citation>
    <scope>NUCLEOTIDE SEQUENCE [LARGE SCALE GENOMIC DNA]</scope>
    <source>
        <strain evidence="2 3">CBS5Q-3</strain>
    </source>
</reference>